<dbReference type="PROSITE" id="PS00917">
    <property type="entry name" value="ASN_GLN_ASE_2"/>
    <property type="match status" value="1"/>
</dbReference>
<keyword evidence="8" id="KW-1185">Reference proteome</keyword>
<feature type="active site" evidence="4">
    <location>
        <position position="177"/>
    </location>
</feature>
<dbReference type="PROSITE" id="PS51732">
    <property type="entry name" value="ASN_GLN_ASE_3"/>
    <property type="match status" value="1"/>
</dbReference>
<accession>A0A6G0IEE8</accession>
<dbReference type="PIRSF" id="PIRSF001220">
    <property type="entry name" value="L-ASNase_gatD"/>
    <property type="match status" value="1"/>
</dbReference>
<evidence type="ECO:0000256" key="3">
    <source>
        <dbReference type="PROSITE-ProRule" id="PRU00023"/>
    </source>
</evidence>
<dbReference type="InterPro" id="IPR027474">
    <property type="entry name" value="L-asparaginase_N"/>
</dbReference>
<dbReference type="InterPro" id="IPR027475">
    <property type="entry name" value="Asparaginase/glutaminase_AS2"/>
</dbReference>
<dbReference type="Pfam" id="PF00710">
    <property type="entry name" value="Asparaginase"/>
    <property type="match status" value="1"/>
</dbReference>
<name>A0A6G0IEE8_LARCR</name>
<dbReference type="Pfam" id="PF17763">
    <property type="entry name" value="Asparaginase_C"/>
    <property type="match status" value="1"/>
</dbReference>
<gene>
    <name evidence="7" type="ORF">D5F01_LYC11589</name>
</gene>
<dbReference type="GO" id="GO:0009066">
    <property type="term" value="P:aspartate family amino acid metabolic process"/>
    <property type="evidence" value="ECO:0007669"/>
    <property type="project" value="UniProtKB-ARBA"/>
</dbReference>
<dbReference type="PIRSF" id="PIRSF500176">
    <property type="entry name" value="L_ASNase"/>
    <property type="match status" value="1"/>
</dbReference>
<feature type="domain" description="Asparaginase/glutaminase C-terminal" evidence="6">
    <location>
        <begin position="329"/>
        <end position="382"/>
    </location>
</feature>
<dbReference type="InterPro" id="IPR036152">
    <property type="entry name" value="Asp/glu_Ase-like_sf"/>
</dbReference>
<dbReference type="InterPro" id="IPR037152">
    <property type="entry name" value="L-asparaginase_N_sf"/>
</dbReference>
<evidence type="ECO:0000259" key="6">
    <source>
        <dbReference type="Pfam" id="PF17763"/>
    </source>
</evidence>
<dbReference type="InterPro" id="IPR002110">
    <property type="entry name" value="Ankyrin_rpt"/>
</dbReference>
<evidence type="ECO:0000313" key="7">
    <source>
        <dbReference type="EMBL" id="KAE8289879.1"/>
    </source>
</evidence>
<dbReference type="GO" id="GO:0004067">
    <property type="term" value="F:asparaginase activity"/>
    <property type="evidence" value="ECO:0007669"/>
    <property type="project" value="UniProtKB-UniRule"/>
</dbReference>
<evidence type="ECO:0000259" key="5">
    <source>
        <dbReference type="Pfam" id="PF00710"/>
    </source>
</evidence>
<dbReference type="PROSITE" id="PS50088">
    <property type="entry name" value="ANK_REPEAT"/>
    <property type="match status" value="1"/>
</dbReference>
<dbReference type="Proteomes" id="UP000424527">
    <property type="component" value="Unassembled WGS sequence"/>
</dbReference>
<evidence type="ECO:0000256" key="4">
    <source>
        <dbReference type="PROSITE-ProRule" id="PRU10100"/>
    </source>
</evidence>
<proteinExistence type="predicted"/>
<keyword evidence="3" id="KW-0040">ANK repeat</keyword>
<dbReference type="SUPFAM" id="SSF48403">
    <property type="entry name" value="Ankyrin repeat"/>
    <property type="match status" value="1"/>
</dbReference>
<protein>
    <recommendedName>
        <fullName evidence="1">asparaginase</fullName>
        <ecNumber evidence="1">3.5.1.1</ecNumber>
    </recommendedName>
</protein>
<dbReference type="InterPro" id="IPR040919">
    <property type="entry name" value="Asparaginase_C"/>
</dbReference>
<reference evidence="7 8" key="1">
    <citation type="submission" date="2019-07" db="EMBL/GenBank/DDBJ databases">
        <title>Chromosome genome assembly for large yellow croaker.</title>
        <authorList>
            <person name="Xiao S."/>
        </authorList>
    </citation>
    <scope>NUCLEOTIDE SEQUENCE [LARGE SCALE GENOMIC DNA]</scope>
    <source>
        <strain evidence="7">JMULYC20181020</strain>
        <tissue evidence="7">Muscle</tissue>
    </source>
</reference>
<feature type="repeat" description="ANK" evidence="3">
    <location>
        <begin position="466"/>
        <end position="498"/>
    </location>
</feature>
<feature type="binding site" evidence="2">
    <location>
        <begin position="177"/>
        <end position="178"/>
    </location>
    <ligand>
        <name>substrate</name>
    </ligand>
</feature>
<dbReference type="FunFam" id="3.40.50.1170:FF:000003">
    <property type="entry name" value="60 kDa lysophospholipase"/>
    <property type="match status" value="1"/>
</dbReference>
<feature type="binding site" evidence="2">
    <location>
        <position position="146"/>
    </location>
    <ligand>
        <name>substrate</name>
    </ligand>
</feature>
<dbReference type="Gene3D" id="3.40.50.1170">
    <property type="entry name" value="L-asparaginase, N-terminal domain"/>
    <property type="match status" value="1"/>
</dbReference>
<dbReference type="InterPro" id="IPR036770">
    <property type="entry name" value="Ankyrin_rpt-contain_sf"/>
</dbReference>
<dbReference type="AlphaFoldDB" id="A0A6G0IEE8"/>
<dbReference type="Gene3D" id="1.25.40.20">
    <property type="entry name" value="Ankyrin repeat-containing domain"/>
    <property type="match status" value="1"/>
</dbReference>
<feature type="domain" description="L-asparaginase N-terminal" evidence="5">
    <location>
        <begin position="65"/>
        <end position="279"/>
    </location>
</feature>
<dbReference type="SUPFAM" id="SSF53774">
    <property type="entry name" value="Glutaminase/Asparaginase"/>
    <property type="match status" value="1"/>
</dbReference>
<dbReference type="InterPro" id="IPR006034">
    <property type="entry name" value="Asparaginase/glutaminase-like"/>
</dbReference>
<dbReference type="InterPro" id="IPR027473">
    <property type="entry name" value="L-asparaginase_C"/>
</dbReference>
<dbReference type="SMART" id="SM00870">
    <property type="entry name" value="Asparaginase"/>
    <property type="match status" value="1"/>
</dbReference>
<dbReference type="CDD" id="cd08963">
    <property type="entry name" value="L-asparaginase_I"/>
    <property type="match status" value="1"/>
</dbReference>
<evidence type="ECO:0000256" key="1">
    <source>
        <dbReference type="ARBA" id="ARBA00012920"/>
    </source>
</evidence>
<comment type="caution">
    <text evidence="7">The sequence shown here is derived from an EMBL/GenBank/DDBJ whole genome shotgun (WGS) entry which is preliminary data.</text>
</comment>
<dbReference type="SMART" id="SM00248">
    <property type="entry name" value="ANK"/>
    <property type="match status" value="3"/>
</dbReference>
<dbReference type="Gene3D" id="3.40.50.40">
    <property type="match status" value="1"/>
</dbReference>
<dbReference type="PANTHER" id="PTHR11707">
    <property type="entry name" value="L-ASPARAGINASE"/>
    <property type="match status" value="1"/>
</dbReference>
<evidence type="ECO:0000313" key="8">
    <source>
        <dbReference type="Proteomes" id="UP000424527"/>
    </source>
</evidence>
<dbReference type="EMBL" id="REGW02000011">
    <property type="protein sequence ID" value="KAE8289879.1"/>
    <property type="molecule type" value="Genomic_DNA"/>
</dbReference>
<sequence length="569" mass="61970">MADYNLTSLARALSQPQLELQAEGTNEIASPRSLPVQPPRLTRLSSCTSLEFFDTATSPCAREAHVLVVNTGGTIGMMRRDDKVLVPEANALVDRLRKLPILHDEMYAQQTGLYDYYGMSTLVLPSIPGYKRIIYTILEYNPLLDSSNMTPEDWIRIGKDIEKNYQSYDGFVILHGTDTMSYTASALSYMCENLGKPVVVTGSQVPIYEVRNDGRNNLLGALMIAGQFVIPEVSLYFYNSLYRGNRTTKVDTGSFNAFASPNLAPLATAEVDIKINWDTVWRANTTAKFHVSTELNSNVGLLRLFPGITAATVRAFLQPAHAGCCPGNCLRGTVSLSYATGKVLLDAGLIAGGDMTPEAALTKLSYVLALKGLDLDAKKKMMGTNLRGEMAVDLAGSKLSLSDSRFIQVIAKSLRVSCKEELEAIRDALTPPLACAAAKNGDIEALEALKEMGSNLCLGDYDAHRYGDTPLSNAVRFRHKEVVQLLRKTGAHFTRDKLEEAGTELCSLAASGDMEGLEIWCLAGADLSKPGYNGQTAIQVANDVGRAEMVTFLARELMKITFTATPTEQ</sequence>
<dbReference type="SFLD" id="SFLDS00057">
    <property type="entry name" value="Glutaminase/Asparaginase"/>
    <property type="match status" value="1"/>
</dbReference>
<dbReference type="InterPro" id="IPR041725">
    <property type="entry name" value="L-asparaginase_I"/>
</dbReference>
<organism evidence="7 8">
    <name type="scientific">Larimichthys crocea</name>
    <name type="common">Large yellow croaker</name>
    <name type="synonym">Pseudosciaena crocea</name>
    <dbReference type="NCBI Taxonomy" id="215358"/>
    <lineage>
        <taxon>Eukaryota</taxon>
        <taxon>Metazoa</taxon>
        <taxon>Chordata</taxon>
        <taxon>Craniata</taxon>
        <taxon>Vertebrata</taxon>
        <taxon>Euteleostomi</taxon>
        <taxon>Actinopterygii</taxon>
        <taxon>Neopterygii</taxon>
        <taxon>Teleostei</taxon>
        <taxon>Neoteleostei</taxon>
        <taxon>Acanthomorphata</taxon>
        <taxon>Eupercaria</taxon>
        <taxon>Sciaenidae</taxon>
        <taxon>Larimichthys</taxon>
    </lineage>
</organism>
<dbReference type="EC" id="3.5.1.1" evidence="1"/>
<evidence type="ECO:0000256" key="2">
    <source>
        <dbReference type="PIRSR" id="PIRSR001220-2"/>
    </source>
</evidence>
<dbReference type="PRINTS" id="PR00139">
    <property type="entry name" value="ASNGLNASE"/>
</dbReference>
<dbReference type="PANTHER" id="PTHR11707:SF28">
    <property type="entry name" value="60 KDA LYSOPHOSPHOLIPASE"/>
    <property type="match status" value="1"/>
</dbReference>